<dbReference type="SUPFAM" id="SSF51004">
    <property type="entry name" value="C-terminal (heme d1) domain of cytochrome cd1-nitrite reductase"/>
    <property type="match status" value="1"/>
</dbReference>
<reference evidence="3 4" key="1">
    <citation type="journal article" date="2014" name="PLoS Genet.">
        <title>Comparative Genomic Analysis of N2-Fixing and Non-N2-Fixing Paenibacillus spp.: Organization, Evolution and Expression of the Nitrogen Fixation Genes.</title>
        <authorList>
            <person name="Xie J.B."/>
            <person name="Du Z."/>
            <person name="Bai L."/>
            <person name="Tian C."/>
            <person name="Zhang Y."/>
            <person name="Xie J.Y."/>
            <person name="Wang T."/>
            <person name="Liu X."/>
            <person name="Chen X."/>
            <person name="Cheng Q."/>
            <person name="Chen S."/>
            <person name="Li J."/>
        </authorList>
    </citation>
    <scope>NUCLEOTIDE SEQUENCE [LARGE SCALE GENOMIC DNA]</scope>
    <source>
        <strain evidence="3 4">T27</strain>
    </source>
</reference>
<dbReference type="eggNOG" id="COG2706">
    <property type="taxonomic scope" value="Bacteria"/>
</dbReference>
<dbReference type="Proteomes" id="UP000019772">
    <property type="component" value="Chromosome"/>
</dbReference>
<keyword evidence="4" id="KW-1185">Reference proteome</keyword>
<name>X4ZCN6_9BACL</name>
<dbReference type="InterPro" id="IPR015943">
    <property type="entry name" value="WD40/YVTN_repeat-like_dom_sf"/>
</dbReference>
<organism evidence="3 4">
    <name type="scientific">Paenibacillus sabinae T27</name>
    <dbReference type="NCBI Taxonomy" id="1268072"/>
    <lineage>
        <taxon>Bacteria</taxon>
        <taxon>Bacillati</taxon>
        <taxon>Bacillota</taxon>
        <taxon>Bacilli</taxon>
        <taxon>Bacillales</taxon>
        <taxon>Paenibacillaceae</taxon>
        <taxon>Paenibacillus</taxon>
    </lineage>
</organism>
<dbReference type="Pfam" id="PF10282">
    <property type="entry name" value="Lactonase"/>
    <property type="match status" value="1"/>
</dbReference>
<evidence type="ECO:0000313" key="3">
    <source>
        <dbReference type="EMBL" id="AHV95272.1"/>
    </source>
</evidence>
<protein>
    <recommendedName>
        <fullName evidence="5">6-phosphogluconolactonase</fullName>
    </recommendedName>
</protein>
<dbReference type="InterPro" id="IPR011048">
    <property type="entry name" value="Haem_d1_sf"/>
</dbReference>
<dbReference type="GO" id="GO:0005829">
    <property type="term" value="C:cytosol"/>
    <property type="evidence" value="ECO:0007669"/>
    <property type="project" value="TreeGrafter"/>
</dbReference>
<sequence length="350" mass="37635">MKRPDEMLFYVGTYSSAEHPSIYLCGLNPGSGEMRIIRGTAGIENPSYITLNRAENVLYAASEKEDGEVSAFTVDPETKELSLLGSRRTEGGAPCYVSVSPEGDYVFVSNYSGGNVNAFPVKEDGSLGEMSSQVRHAGKGFRQDRQEAPHPHSVTPASSGRRVLVCDLGIDRIVSYFYENGELARHHEAVLPKGAGPRHLVFHPSGKWLYCANELNCTVTVFAVGGQSGELEVLGHLSTLPEQYAAGSGDTAADIHISACGRFLYVSNRGHDSIVLFHIDESSGLPKAMDWQSTGGRVPRNFAIAGDLLLAANQNSGNITSFTIDGENGRLIPTGYELEVPSPVCIAPLK</sequence>
<feature type="compositionally biased region" description="Basic and acidic residues" evidence="2">
    <location>
        <begin position="141"/>
        <end position="150"/>
    </location>
</feature>
<dbReference type="Gene3D" id="2.130.10.10">
    <property type="entry name" value="YVTN repeat-like/Quinoprotein amine dehydrogenase"/>
    <property type="match status" value="1"/>
</dbReference>
<evidence type="ECO:0008006" key="5">
    <source>
        <dbReference type="Google" id="ProtNLM"/>
    </source>
</evidence>
<dbReference type="AlphaFoldDB" id="X4ZCN6"/>
<dbReference type="PANTHER" id="PTHR30344">
    <property type="entry name" value="6-PHOSPHOGLUCONOLACTONASE-RELATED"/>
    <property type="match status" value="1"/>
</dbReference>
<evidence type="ECO:0000256" key="2">
    <source>
        <dbReference type="SAM" id="MobiDB-lite"/>
    </source>
</evidence>
<dbReference type="InterPro" id="IPR050282">
    <property type="entry name" value="Cycloisomerase_2"/>
</dbReference>
<evidence type="ECO:0000256" key="1">
    <source>
        <dbReference type="ARBA" id="ARBA00005564"/>
    </source>
</evidence>
<feature type="region of interest" description="Disordered" evidence="2">
    <location>
        <begin position="136"/>
        <end position="158"/>
    </location>
</feature>
<dbReference type="GO" id="GO:0017057">
    <property type="term" value="F:6-phosphogluconolactonase activity"/>
    <property type="evidence" value="ECO:0007669"/>
    <property type="project" value="TreeGrafter"/>
</dbReference>
<dbReference type="OrthoDB" id="9790815at2"/>
<accession>X4ZCN6</accession>
<dbReference type="InterPro" id="IPR019405">
    <property type="entry name" value="Lactonase_7-beta_prop"/>
</dbReference>
<dbReference type="STRING" id="1268072.PSAB_01680"/>
<dbReference type="EMBL" id="CP004078">
    <property type="protein sequence ID" value="AHV95272.1"/>
    <property type="molecule type" value="Genomic_DNA"/>
</dbReference>
<dbReference type="HOGENOM" id="CLU_038716_3_0_9"/>
<proteinExistence type="inferred from homology"/>
<dbReference type="KEGG" id="psab:PSAB_01680"/>
<dbReference type="PANTHER" id="PTHR30344:SF1">
    <property type="entry name" value="6-PHOSPHOGLUCONOLACTONASE"/>
    <property type="match status" value="1"/>
</dbReference>
<gene>
    <name evidence="3" type="ORF">PSAB_01680</name>
</gene>
<evidence type="ECO:0000313" key="4">
    <source>
        <dbReference type="Proteomes" id="UP000019772"/>
    </source>
</evidence>
<comment type="similarity">
    <text evidence="1">Belongs to the cycloisomerase 2 family.</text>
</comment>
<dbReference type="PATRIC" id="fig|1268072.3.peg.353"/>
<dbReference type="RefSeq" id="WP_025332870.1">
    <property type="nucleotide sequence ID" value="NZ_CP004078.1"/>
</dbReference>